<dbReference type="Proteomes" id="UP001589609">
    <property type="component" value="Unassembled WGS sequence"/>
</dbReference>
<dbReference type="HAMAP" id="MF_01384">
    <property type="entry name" value="UreD"/>
    <property type="match status" value="1"/>
</dbReference>
<comment type="caution">
    <text evidence="4">The sequence shown here is derived from an EMBL/GenBank/DDBJ whole genome shotgun (WGS) entry which is preliminary data.</text>
</comment>
<evidence type="ECO:0000256" key="3">
    <source>
        <dbReference type="HAMAP-Rule" id="MF_01384"/>
    </source>
</evidence>
<name>A0ABV5WBN6_9BACI</name>
<dbReference type="EMBL" id="JBHMAF010000020">
    <property type="protein sequence ID" value="MFB9758010.1"/>
    <property type="molecule type" value="Genomic_DNA"/>
</dbReference>
<keyword evidence="5" id="KW-1185">Reference proteome</keyword>
<keyword evidence="3" id="KW-0963">Cytoplasm</keyword>
<comment type="subunit">
    <text evidence="3">UreD, UreF and UreG form a complex that acts as a GTP-hydrolysis-dependent molecular chaperone, activating the urease apoprotein by helping to assemble the nickel containing metallocenter of UreC. The UreE protein probably delivers the nickel.</text>
</comment>
<keyword evidence="2 3" id="KW-0143">Chaperone</keyword>
<reference evidence="4 5" key="1">
    <citation type="submission" date="2024-09" db="EMBL/GenBank/DDBJ databases">
        <authorList>
            <person name="Sun Q."/>
            <person name="Mori K."/>
        </authorList>
    </citation>
    <scope>NUCLEOTIDE SEQUENCE [LARGE SCALE GENOMIC DNA]</scope>
    <source>
        <strain evidence="4 5">JCM 11201</strain>
    </source>
</reference>
<evidence type="ECO:0000313" key="5">
    <source>
        <dbReference type="Proteomes" id="UP001589609"/>
    </source>
</evidence>
<dbReference type="PANTHER" id="PTHR33643:SF1">
    <property type="entry name" value="UREASE ACCESSORY PROTEIN D"/>
    <property type="match status" value="1"/>
</dbReference>
<comment type="subcellular location">
    <subcellularLocation>
        <location evidence="3">Cytoplasm</location>
    </subcellularLocation>
</comment>
<protein>
    <recommendedName>
        <fullName evidence="3">Urease accessory protein UreD</fullName>
    </recommendedName>
</protein>
<accession>A0ABV5WBN6</accession>
<proteinExistence type="inferred from homology"/>
<evidence type="ECO:0000256" key="1">
    <source>
        <dbReference type="ARBA" id="ARBA00007177"/>
    </source>
</evidence>
<dbReference type="Pfam" id="PF01774">
    <property type="entry name" value="UreD"/>
    <property type="match status" value="1"/>
</dbReference>
<comment type="similarity">
    <text evidence="1 3">Belongs to the UreD family.</text>
</comment>
<evidence type="ECO:0000256" key="2">
    <source>
        <dbReference type="ARBA" id="ARBA00023186"/>
    </source>
</evidence>
<keyword evidence="3" id="KW-0996">Nickel insertion</keyword>
<organism evidence="4 5">
    <name type="scientific">Ectobacillus funiculus</name>
    <dbReference type="NCBI Taxonomy" id="137993"/>
    <lineage>
        <taxon>Bacteria</taxon>
        <taxon>Bacillati</taxon>
        <taxon>Bacillota</taxon>
        <taxon>Bacilli</taxon>
        <taxon>Bacillales</taxon>
        <taxon>Bacillaceae</taxon>
        <taxon>Ectobacillus</taxon>
    </lineage>
</organism>
<dbReference type="InterPro" id="IPR002669">
    <property type="entry name" value="UreD"/>
</dbReference>
<dbReference type="RefSeq" id="WP_379948254.1">
    <property type="nucleotide sequence ID" value="NZ_JBHMAF010000020.1"/>
</dbReference>
<comment type="function">
    <text evidence="3">Required for maturation of urease via the functional incorporation of the urease nickel metallocenter.</text>
</comment>
<gene>
    <name evidence="3" type="primary">ureD</name>
    <name evidence="4" type="ORF">ACFFMS_05585</name>
</gene>
<sequence length="271" mass="31239">MEHTGSLCLEAVQKDGQTIISDCWFEGAFKVTRPVYLESSHPTIYCIHVGGGYVNGDSYETSISLKEDARLTVTTQASTKVYRTPDKPVRQYTSILLKQGSILEFLPDPLIAYEKSRFVQETTVHMERGATFLYSDIITPGWSKTGEHFQYDWVRSKLKIYEDEKLQVYDHLFLQPKGHDMSSFMQMEGYTHFGAWLLVSPFVTEQWIKELSNILETCSSEARIGWSALKTNGIVVRVLAYHTQAIERIFQACTDLVRRQWQQVPLDLRKY</sequence>
<evidence type="ECO:0000313" key="4">
    <source>
        <dbReference type="EMBL" id="MFB9758010.1"/>
    </source>
</evidence>
<dbReference type="PANTHER" id="PTHR33643">
    <property type="entry name" value="UREASE ACCESSORY PROTEIN D"/>
    <property type="match status" value="1"/>
</dbReference>